<feature type="domain" description="CID" evidence="2">
    <location>
        <begin position="2"/>
        <end position="161"/>
    </location>
</feature>
<protein>
    <recommendedName>
        <fullName evidence="2">CID domain-containing protein</fullName>
    </recommendedName>
</protein>
<dbReference type="CDD" id="cd16981">
    <property type="entry name" value="CID_RPRD_like"/>
    <property type="match status" value="1"/>
</dbReference>
<dbReference type="OrthoDB" id="10069473at2759"/>
<dbReference type="Gene3D" id="1.25.40.90">
    <property type="match status" value="1"/>
</dbReference>
<dbReference type="InterPro" id="IPR008942">
    <property type="entry name" value="ENTH_VHS"/>
</dbReference>
<dbReference type="InterPro" id="IPR006569">
    <property type="entry name" value="CID_dom"/>
</dbReference>
<reference evidence="3 4" key="1">
    <citation type="submission" date="2015-01" db="EMBL/GenBank/DDBJ databases">
        <title>Genome of allotetraploid Gossypium barbadense reveals genomic plasticity and fiber elongation in cotton evolution.</title>
        <authorList>
            <person name="Chen X."/>
            <person name="Liu X."/>
            <person name="Zhao B."/>
            <person name="Zheng H."/>
            <person name="Hu Y."/>
            <person name="Lu G."/>
            <person name="Yang C."/>
            <person name="Chen J."/>
            <person name="Shan C."/>
            <person name="Zhang L."/>
            <person name="Zhou Y."/>
            <person name="Wang L."/>
            <person name="Guo W."/>
            <person name="Bai Y."/>
            <person name="Ruan J."/>
            <person name="Shangguan X."/>
            <person name="Mao Y."/>
            <person name="Jiang J."/>
            <person name="Zhu Y."/>
            <person name="Lei J."/>
            <person name="Kang H."/>
            <person name="Chen S."/>
            <person name="He X."/>
            <person name="Wang R."/>
            <person name="Wang Y."/>
            <person name="Chen J."/>
            <person name="Wang L."/>
            <person name="Yu S."/>
            <person name="Wang B."/>
            <person name="Wei J."/>
            <person name="Song S."/>
            <person name="Lu X."/>
            <person name="Gao Z."/>
            <person name="Gu W."/>
            <person name="Deng X."/>
            <person name="Ma D."/>
            <person name="Wang S."/>
            <person name="Liang W."/>
            <person name="Fang L."/>
            <person name="Cai C."/>
            <person name="Zhu X."/>
            <person name="Zhou B."/>
            <person name="Zhang Y."/>
            <person name="Chen Z."/>
            <person name="Xu S."/>
            <person name="Zhu R."/>
            <person name="Wang S."/>
            <person name="Zhang T."/>
            <person name="Zhao G."/>
        </authorList>
    </citation>
    <scope>NUCLEOTIDE SEQUENCE [LARGE SCALE GENOMIC DNA]</scope>
    <source>
        <strain evidence="4">cv. Xinhai21</strain>
        <tissue evidence="3">Leaf</tissue>
    </source>
</reference>
<keyword evidence="1" id="KW-0507">mRNA processing</keyword>
<evidence type="ECO:0000259" key="2">
    <source>
        <dbReference type="PROSITE" id="PS51391"/>
    </source>
</evidence>
<dbReference type="SMART" id="SM00582">
    <property type="entry name" value="RPR"/>
    <property type="match status" value="1"/>
</dbReference>
<evidence type="ECO:0000256" key="1">
    <source>
        <dbReference type="ARBA" id="ARBA00022664"/>
    </source>
</evidence>
<evidence type="ECO:0000313" key="3">
    <source>
        <dbReference type="EMBL" id="PPS11476.1"/>
    </source>
</evidence>
<accession>A0A2P5Y7D1</accession>
<dbReference type="GO" id="GO:0005634">
    <property type="term" value="C:nucleus"/>
    <property type="evidence" value="ECO:0007669"/>
    <property type="project" value="UniProtKB-ARBA"/>
</dbReference>
<dbReference type="PANTHER" id="PTHR12460:SF27">
    <property type="entry name" value="ENTH_VHS FAMILY PROTEIN"/>
    <property type="match status" value="1"/>
</dbReference>
<dbReference type="AlphaFoldDB" id="A0A2P5Y7D1"/>
<name>A0A2P5Y7D1_GOSBA</name>
<evidence type="ECO:0000313" key="4">
    <source>
        <dbReference type="Proteomes" id="UP000239757"/>
    </source>
</evidence>
<dbReference type="FunFam" id="1.25.40.90:FF:000018">
    <property type="entry name" value="ENTH/VHS family protein isoform 1"/>
    <property type="match status" value="1"/>
</dbReference>
<dbReference type="GO" id="GO:0000993">
    <property type="term" value="F:RNA polymerase II complex binding"/>
    <property type="evidence" value="ECO:0007669"/>
    <property type="project" value="TreeGrafter"/>
</dbReference>
<organism evidence="3 4">
    <name type="scientific">Gossypium barbadense</name>
    <name type="common">Sea Island cotton</name>
    <name type="synonym">Hibiscus barbadensis</name>
    <dbReference type="NCBI Taxonomy" id="3634"/>
    <lineage>
        <taxon>Eukaryota</taxon>
        <taxon>Viridiplantae</taxon>
        <taxon>Streptophyta</taxon>
        <taxon>Embryophyta</taxon>
        <taxon>Tracheophyta</taxon>
        <taxon>Spermatophyta</taxon>
        <taxon>Magnoliopsida</taxon>
        <taxon>eudicotyledons</taxon>
        <taxon>Gunneridae</taxon>
        <taxon>Pentapetalae</taxon>
        <taxon>rosids</taxon>
        <taxon>malvids</taxon>
        <taxon>Malvales</taxon>
        <taxon>Malvaceae</taxon>
        <taxon>Malvoideae</taxon>
        <taxon>Gossypium</taxon>
    </lineage>
</organism>
<dbReference type="PROSITE" id="PS51391">
    <property type="entry name" value="CID"/>
    <property type="match status" value="1"/>
</dbReference>
<dbReference type="SUPFAM" id="SSF48464">
    <property type="entry name" value="ENTH/VHS domain"/>
    <property type="match status" value="1"/>
</dbReference>
<dbReference type="PANTHER" id="PTHR12460">
    <property type="entry name" value="CYCLIN-DEPENDENT KINASE INHIBITOR-RELATED PROTEIN"/>
    <property type="match status" value="1"/>
</dbReference>
<proteinExistence type="predicted"/>
<dbReference type="GO" id="GO:0031124">
    <property type="term" value="P:mRNA 3'-end processing"/>
    <property type="evidence" value="ECO:0007669"/>
    <property type="project" value="TreeGrafter"/>
</dbReference>
<sequence>MNSIFSEQILADKLSKLNSTQQCIETLSHWCIFHQSNAELVVATWDKQFHNSEMAQKVPLLYLANDILQNSKRKGNEFVNEFWKVLPAALKDLLENGDDRGKNVVSRLVCSLSAAVEGLRTFIGHDGRPYHSYAKLRLRGWSPRVPRKFTEKLRREVTANLQTLCCILWAKQPMIGERSAQGGERAALKSCPSKPRHIYGHSIIRANLSPKLQFIGLQQQFGAPHHQSGDISPHMRAMLTTSCKQTLSEGPQQTARNSATPLIPTFGSLYSHLYRTRITGLCSLTIDNSRGKLLKSRYIDGCHVNIAACMILNVNVQSHRQDKTIHL</sequence>
<gene>
    <name evidence="3" type="ORF">GOBAR_AA09168</name>
</gene>
<dbReference type="Proteomes" id="UP000239757">
    <property type="component" value="Unassembled WGS sequence"/>
</dbReference>
<dbReference type="EMBL" id="KZ663588">
    <property type="protein sequence ID" value="PPS11476.1"/>
    <property type="molecule type" value="Genomic_DNA"/>
</dbReference>
<dbReference type="Pfam" id="PF04818">
    <property type="entry name" value="CID"/>
    <property type="match status" value="1"/>
</dbReference>